<organism evidence="3 4">
    <name type="scientific">Oryzias latipes</name>
    <name type="common">Japanese rice fish</name>
    <name type="synonym">Japanese killifish</name>
    <dbReference type="NCBI Taxonomy" id="8090"/>
    <lineage>
        <taxon>Eukaryota</taxon>
        <taxon>Metazoa</taxon>
        <taxon>Chordata</taxon>
        <taxon>Craniata</taxon>
        <taxon>Vertebrata</taxon>
        <taxon>Euteleostomi</taxon>
        <taxon>Actinopterygii</taxon>
        <taxon>Neopterygii</taxon>
        <taxon>Teleostei</taxon>
        <taxon>Neoteleostei</taxon>
        <taxon>Acanthomorphata</taxon>
        <taxon>Ovalentaria</taxon>
        <taxon>Atherinomorphae</taxon>
        <taxon>Beloniformes</taxon>
        <taxon>Adrianichthyidae</taxon>
        <taxon>Oryziinae</taxon>
        <taxon>Oryzias</taxon>
    </lineage>
</organism>
<feature type="transmembrane region" description="Helical" evidence="2">
    <location>
        <begin position="114"/>
        <end position="139"/>
    </location>
</feature>
<proteinExistence type="inferred from homology"/>
<protein>
    <submittedName>
        <fullName evidence="3">Uncharacterized protein</fullName>
    </submittedName>
</protein>
<evidence type="ECO:0000256" key="1">
    <source>
        <dbReference type="ARBA" id="ARBA00010090"/>
    </source>
</evidence>
<sequence length="306" mass="33478">MNRRISRMVCREKDPDGKKNNSVITFNHNDKCQEVQKKDSLSSRNISWKEFCNDLKRKGATEKEIIVALAEYLYEEIQKYNDMMSEHGDSLKEAIDELHSIAANINKVSKGTKIAGITGGATTALGGVAAAAGVILSPFTLGSSLALTAIGVGVAAAGGVTGASAAIANKANLSSDKKKIQVTLQDFEERYEKILPCLKFINEGMDQLKLYGQSTLSEVKTDSENASKVLRMYTSYTNVMAAGRCTKVSGTIRGFALGMEFYFTQEKDGQKLKKDLRSKFAKKIDRLADDLGEGFNELTEIQKLFA</sequence>
<evidence type="ECO:0000313" key="4">
    <source>
        <dbReference type="Proteomes" id="UP000265180"/>
    </source>
</evidence>
<dbReference type="PANTHER" id="PTHR14096:SF59">
    <property type="entry name" value="APOLIPOPROTEIN L, 1 ISOFORM X1"/>
    <property type="match status" value="1"/>
</dbReference>
<accession>A0A3P9LZG7</accession>
<feature type="transmembrane region" description="Helical" evidence="2">
    <location>
        <begin position="145"/>
        <end position="168"/>
    </location>
</feature>
<dbReference type="Proteomes" id="UP000265180">
    <property type="component" value="Chromosome 1"/>
</dbReference>
<dbReference type="GO" id="GO:0008289">
    <property type="term" value="F:lipid binding"/>
    <property type="evidence" value="ECO:0007669"/>
    <property type="project" value="InterPro"/>
</dbReference>
<dbReference type="Ensembl" id="ENSORLT00020002794.1">
    <property type="protein sequence ID" value="ENSORLP00020026079.1"/>
    <property type="gene ID" value="ENSORLG00020008352.1"/>
</dbReference>
<reference evidence="3 4" key="2">
    <citation type="submission" date="2017-04" db="EMBL/GenBank/DDBJ databases">
        <title>CpG methylation of centromeres and impact of large insertions on vertebrate speciation.</title>
        <authorList>
            <person name="Ichikawa K."/>
            <person name="Yoshimura J."/>
            <person name="Morishita S."/>
        </authorList>
    </citation>
    <scope>NUCLEOTIDE SEQUENCE</scope>
    <source>
        <strain evidence="3 4">HNI</strain>
    </source>
</reference>
<reference key="1">
    <citation type="journal article" date="2007" name="Nature">
        <title>The medaka draft genome and insights into vertebrate genome evolution.</title>
        <authorList>
            <person name="Kasahara M."/>
            <person name="Naruse K."/>
            <person name="Sasaki S."/>
            <person name="Nakatani Y."/>
            <person name="Qu W."/>
            <person name="Ahsan B."/>
            <person name="Yamada T."/>
            <person name="Nagayasu Y."/>
            <person name="Doi K."/>
            <person name="Kasai Y."/>
            <person name="Jindo T."/>
            <person name="Kobayashi D."/>
            <person name="Shimada A."/>
            <person name="Toyoda A."/>
            <person name="Kuroki Y."/>
            <person name="Fujiyama A."/>
            <person name="Sasaki T."/>
            <person name="Shimizu A."/>
            <person name="Asakawa S."/>
            <person name="Shimizu N."/>
            <person name="Hashimoto S."/>
            <person name="Yang J."/>
            <person name="Lee Y."/>
            <person name="Matsushima K."/>
            <person name="Sugano S."/>
            <person name="Sakaizumi M."/>
            <person name="Narita T."/>
            <person name="Ohishi K."/>
            <person name="Haga S."/>
            <person name="Ohta F."/>
            <person name="Nomoto H."/>
            <person name="Nogata K."/>
            <person name="Morishita T."/>
            <person name="Endo T."/>
            <person name="Shin-I T."/>
            <person name="Takeda H."/>
            <person name="Morishita S."/>
            <person name="Kohara Y."/>
        </authorList>
    </citation>
    <scope>NUCLEOTIDE SEQUENCE [LARGE SCALE GENOMIC DNA]</scope>
    <source>
        <strain>Hd-rR</strain>
    </source>
</reference>
<reference evidence="3" key="3">
    <citation type="submission" date="2025-08" db="UniProtKB">
        <authorList>
            <consortium name="Ensembl"/>
        </authorList>
    </citation>
    <scope>IDENTIFICATION</scope>
    <source>
        <strain evidence="3">HNI</strain>
    </source>
</reference>
<name>A0A3P9LZG7_ORYLA</name>
<keyword evidence="2" id="KW-0472">Membrane</keyword>
<dbReference type="Pfam" id="PF05461">
    <property type="entry name" value="ApoL"/>
    <property type="match status" value="1"/>
</dbReference>
<reference evidence="3" key="4">
    <citation type="submission" date="2025-09" db="UniProtKB">
        <authorList>
            <consortium name="Ensembl"/>
        </authorList>
    </citation>
    <scope>IDENTIFICATION</scope>
    <source>
        <strain evidence="3">HNI</strain>
    </source>
</reference>
<dbReference type="PANTHER" id="PTHR14096">
    <property type="entry name" value="APOLIPOPROTEIN L"/>
    <property type="match status" value="1"/>
</dbReference>
<dbReference type="GO" id="GO:0005576">
    <property type="term" value="C:extracellular region"/>
    <property type="evidence" value="ECO:0007669"/>
    <property type="project" value="InterPro"/>
</dbReference>
<comment type="similarity">
    <text evidence="1">Belongs to the apolipoprotein L family.</text>
</comment>
<dbReference type="Gene3D" id="1.20.1170.10">
    <property type="match status" value="1"/>
</dbReference>
<keyword evidence="2" id="KW-1133">Transmembrane helix</keyword>
<keyword evidence="2" id="KW-0812">Transmembrane</keyword>
<dbReference type="GO" id="GO:0006869">
    <property type="term" value="P:lipid transport"/>
    <property type="evidence" value="ECO:0007669"/>
    <property type="project" value="InterPro"/>
</dbReference>
<dbReference type="AlphaFoldDB" id="A0A3P9LZG7"/>
<evidence type="ECO:0000313" key="3">
    <source>
        <dbReference type="Ensembl" id="ENSORLP00020026079.1"/>
    </source>
</evidence>
<dbReference type="GO" id="GO:0042157">
    <property type="term" value="P:lipoprotein metabolic process"/>
    <property type="evidence" value="ECO:0007669"/>
    <property type="project" value="InterPro"/>
</dbReference>
<dbReference type="InterPro" id="IPR008405">
    <property type="entry name" value="ApoL"/>
</dbReference>
<evidence type="ECO:0000256" key="2">
    <source>
        <dbReference type="SAM" id="Phobius"/>
    </source>
</evidence>